<reference evidence="3 4" key="1">
    <citation type="submission" date="2020-08" db="EMBL/GenBank/DDBJ databases">
        <title>Sequencing the genomes of 1000 actinobacteria strains.</title>
        <authorList>
            <person name="Klenk H.-P."/>
        </authorList>
    </citation>
    <scope>NUCLEOTIDE SEQUENCE [LARGE SCALE GENOMIC DNA]</scope>
    <source>
        <strain evidence="3 4">DSM 41654</strain>
    </source>
</reference>
<gene>
    <name evidence="3" type="ORF">FHR34_001854</name>
</gene>
<dbReference type="AlphaFoldDB" id="A0A7W7VU09"/>
<keyword evidence="2" id="KW-1133">Transmembrane helix</keyword>
<evidence type="ECO:0000256" key="1">
    <source>
        <dbReference type="SAM" id="MobiDB-lite"/>
    </source>
</evidence>
<feature type="compositionally biased region" description="Low complexity" evidence="1">
    <location>
        <begin position="219"/>
        <end position="252"/>
    </location>
</feature>
<feature type="compositionally biased region" description="Low complexity" evidence="1">
    <location>
        <begin position="260"/>
        <end position="278"/>
    </location>
</feature>
<keyword evidence="2" id="KW-0812">Transmembrane</keyword>
<evidence type="ECO:0000313" key="3">
    <source>
        <dbReference type="EMBL" id="MBB4922861.1"/>
    </source>
</evidence>
<dbReference type="Proteomes" id="UP000540506">
    <property type="component" value="Unassembled WGS sequence"/>
</dbReference>
<comment type="caution">
    <text evidence="3">The sequence shown here is derived from an EMBL/GenBank/DDBJ whole genome shotgun (WGS) entry which is preliminary data.</text>
</comment>
<protein>
    <submittedName>
        <fullName evidence="3">Uncharacterized protein</fullName>
    </submittedName>
</protein>
<proteinExistence type="predicted"/>
<keyword evidence="4" id="KW-1185">Reference proteome</keyword>
<feature type="region of interest" description="Disordered" evidence="1">
    <location>
        <begin position="219"/>
        <end position="278"/>
    </location>
</feature>
<feature type="transmembrane region" description="Helical" evidence="2">
    <location>
        <begin position="6"/>
        <end position="24"/>
    </location>
</feature>
<dbReference type="RefSeq" id="WP_184934967.1">
    <property type="nucleotide sequence ID" value="NZ_JACHJV010000001.1"/>
</dbReference>
<sequence>MGIGMLALYAALAVVALWLLAELLLQSRAPLHWRALALGGFLLVAAGMAVHSVPVIAAGALAFTAGQAMVTLSVKRGYAKGWSLRAADGSLPGALAKVPLLSAATGGAAAVAAVAVEKKVGEVGPIEESEQQVLPEPAVLSQEQEGDFGIYEAVYEPMADPMSADPMLAAPMLAGQEPMGGQPMPQEQLMMPHQMQPGYGYAEQPQQQYDPQYGYQQQEYPGYYQEQQPYPSYEQQQWQQQPYDPSQYQPEYAVPQQHIPQQQSYEYYQQQPQPETWQ</sequence>
<name>A0A7W7VU09_KITKI</name>
<dbReference type="EMBL" id="JACHJV010000001">
    <property type="protein sequence ID" value="MBB4922861.1"/>
    <property type="molecule type" value="Genomic_DNA"/>
</dbReference>
<keyword evidence="2" id="KW-0472">Membrane</keyword>
<accession>A0A7W7VU09</accession>
<organism evidence="3 4">
    <name type="scientific">Kitasatospora kifunensis</name>
    <name type="common">Streptomyces kifunensis</name>
    <dbReference type="NCBI Taxonomy" id="58351"/>
    <lineage>
        <taxon>Bacteria</taxon>
        <taxon>Bacillati</taxon>
        <taxon>Actinomycetota</taxon>
        <taxon>Actinomycetes</taxon>
        <taxon>Kitasatosporales</taxon>
        <taxon>Streptomycetaceae</taxon>
        <taxon>Kitasatospora</taxon>
    </lineage>
</organism>
<evidence type="ECO:0000313" key="4">
    <source>
        <dbReference type="Proteomes" id="UP000540506"/>
    </source>
</evidence>
<evidence type="ECO:0000256" key="2">
    <source>
        <dbReference type="SAM" id="Phobius"/>
    </source>
</evidence>